<organism evidence="3 4">
    <name type="scientific">Tuber borchii</name>
    <name type="common">White truffle</name>
    <dbReference type="NCBI Taxonomy" id="42251"/>
    <lineage>
        <taxon>Eukaryota</taxon>
        <taxon>Fungi</taxon>
        <taxon>Dikarya</taxon>
        <taxon>Ascomycota</taxon>
        <taxon>Pezizomycotina</taxon>
        <taxon>Pezizomycetes</taxon>
        <taxon>Pezizales</taxon>
        <taxon>Tuberaceae</taxon>
        <taxon>Tuber</taxon>
    </lineage>
</organism>
<accession>A0A2T6ZML4</accession>
<evidence type="ECO:0000313" key="3">
    <source>
        <dbReference type="EMBL" id="PUU76686.1"/>
    </source>
</evidence>
<comment type="caution">
    <text evidence="3">The sequence shown here is derived from an EMBL/GenBank/DDBJ whole genome shotgun (WGS) entry which is preliminary data.</text>
</comment>
<keyword evidence="2" id="KW-0812">Transmembrane</keyword>
<proteinExistence type="predicted"/>
<dbReference type="EMBL" id="NESQ01000179">
    <property type="protein sequence ID" value="PUU76686.1"/>
    <property type="molecule type" value="Genomic_DNA"/>
</dbReference>
<sequence length="151" mass="16419">MLSQFDKRDNSGNPERGSNDMSPGETLAIVIAALTLLVAMIPLFRCSRFHRWVSSLILPFVKKAFGISPPKPALTAVITTDDSSAIPAPEIPIPGPVFIYNRYSNSRCIGTCSGAFVGGQNDIAEEDGRVPQAEESLALRRPERVVTYPFP</sequence>
<feature type="region of interest" description="Disordered" evidence="1">
    <location>
        <begin position="1"/>
        <end position="21"/>
    </location>
</feature>
<reference evidence="3 4" key="1">
    <citation type="submission" date="2017-04" db="EMBL/GenBank/DDBJ databases">
        <title>Draft genome sequence of Tuber borchii Vittad., a whitish edible truffle.</title>
        <authorList>
            <consortium name="DOE Joint Genome Institute"/>
            <person name="Murat C."/>
            <person name="Kuo A."/>
            <person name="Barry K.W."/>
            <person name="Clum A."/>
            <person name="Dockter R.B."/>
            <person name="Fauchery L."/>
            <person name="Iotti M."/>
            <person name="Kohler A."/>
            <person name="Labutti K."/>
            <person name="Lindquist E.A."/>
            <person name="Lipzen A."/>
            <person name="Ohm R.A."/>
            <person name="Wang M."/>
            <person name="Grigoriev I.V."/>
            <person name="Zambonelli A."/>
            <person name="Martin F.M."/>
        </authorList>
    </citation>
    <scope>NUCLEOTIDE SEQUENCE [LARGE SCALE GENOMIC DNA]</scope>
    <source>
        <strain evidence="3 4">Tbo3840</strain>
    </source>
</reference>
<dbReference type="Proteomes" id="UP000244722">
    <property type="component" value="Unassembled WGS sequence"/>
</dbReference>
<feature type="transmembrane region" description="Helical" evidence="2">
    <location>
        <begin position="26"/>
        <end position="44"/>
    </location>
</feature>
<dbReference type="AlphaFoldDB" id="A0A2T6ZML4"/>
<dbReference type="OrthoDB" id="5479481at2759"/>
<name>A0A2T6ZML4_TUBBO</name>
<feature type="compositionally biased region" description="Basic and acidic residues" evidence="1">
    <location>
        <begin position="1"/>
        <end position="10"/>
    </location>
</feature>
<protein>
    <submittedName>
        <fullName evidence="3">Uncharacterized protein</fullName>
    </submittedName>
</protein>
<keyword evidence="2" id="KW-1133">Transmembrane helix</keyword>
<evidence type="ECO:0000256" key="2">
    <source>
        <dbReference type="SAM" id="Phobius"/>
    </source>
</evidence>
<keyword evidence="2" id="KW-0472">Membrane</keyword>
<keyword evidence="4" id="KW-1185">Reference proteome</keyword>
<evidence type="ECO:0000256" key="1">
    <source>
        <dbReference type="SAM" id="MobiDB-lite"/>
    </source>
</evidence>
<gene>
    <name evidence="3" type="ORF">B9Z19DRAFT_1129388</name>
</gene>
<evidence type="ECO:0000313" key="4">
    <source>
        <dbReference type="Proteomes" id="UP000244722"/>
    </source>
</evidence>